<dbReference type="InterPro" id="IPR006976">
    <property type="entry name" value="VanZ-like"/>
</dbReference>
<dbReference type="NCBIfam" id="NF037970">
    <property type="entry name" value="vanZ_1"/>
    <property type="match status" value="1"/>
</dbReference>
<evidence type="ECO:0000313" key="4">
    <source>
        <dbReference type="Proteomes" id="UP001241988"/>
    </source>
</evidence>
<dbReference type="PANTHER" id="PTHR28008">
    <property type="entry name" value="DOMAIN PROTEIN, PUTATIVE (AFU_ORTHOLOGUE AFUA_3G10980)-RELATED"/>
    <property type="match status" value="1"/>
</dbReference>
<dbReference type="Proteomes" id="UP001241988">
    <property type="component" value="Unassembled WGS sequence"/>
</dbReference>
<evidence type="ECO:0000259" key="2">
    <source>
        <dbReference type="Pfam" id="PF04892"/>
    </source>
</evidence>
<dbReference type="PANTHER" id="PTHR28008:SF1">
    <property type="entry name" value="DOMAIN PROTEIN, PUTATIVE (AFU_ORTHOLOGUE AFUA_3G10980)-RELATED"/>
    <property type="match status" value="1"/>
</dbReference>
<keyword evidence="1" id="KW-0812">Transmembrane</keyword>
<dbReference type="EMBL" id="JAUSWB010000004">
    <property type="protein sequence ID" value="MDQ0428857.1"/>
    <property type="molecule type" value="Genomic_DNA"/>
</dbReference>
<feature type="transmembrane region" description="Helical" evidence="1">
    <location>
        <begin position="95"/>
        <end position="113"/>
    </location>
</feature>
<reference evidence="3 4" key="1">
    <citation type="submission" date="2023-07" db="EMBL/GenBank/DDBJ databases">
        <title>Genomic Encyclopedia of Type Strains, Phase IV (KMG-IV): sequencing the most valuable type-strain genomes for metagenomic binning, comparative biology and taxonomic classification.</title>
        <authorList>
            <person name="Goeker M."/>
        </authorList>
    </citation>
    <scope>NUCLEOTIDE SEQUENCE [LARGE SCALE GENOMIC DNA]</scope>
    <source>
        <strain evidence="3 4">DSM 16419</strain>
    </source>
</reference>
<organism evidence="3 4">
    <name type="scientific">Planomicrobium stackebrandtii</name>
    <dbReference type="NCBI Taxonomy" id="253160"/>
    <lineage>
        <taxon>Bacteria</taxon>
        <taxon>Bacillati</taxon>
        <taxon>Bacillota</taxon>
        <taxon>Bacilli</taxon>
        <taxon>Bacillales</taxon>
        <taxon>Caryophanaceae</taxon>
        <taxon>Planomicrobium</taxon>
    </lineage>
</organism>
<keyword evidence="4" id="KW-1185">Reference proteome</keyword>
<protein>
    <submittedName>
        <fullName evidence="3">VanZ family protein</fullName>
    </submittedName>
</protein>
<dbReference type="Pfam" id="PF04892">
    <property type="entry name" value="VanZ"/>
    <property type="match status" value="1"/>
</dbReference>
<dbReference type="PIRSF" id="PIRSF019083">
    <property type="entry name" value="UCP019083_VanZ"/>
    <property type="match status" value="1"/>
</dbReference>
<feature type="transmembrane region" description="Helical" evidence="1">
    <location>
        <begin position="125"/>
        <end position="142"/>
    </location>
</feature>
<feature type="domain" description="VanZ-like" evidence="2">
    <location>
        <begin position="9"/>
        <end position="141"/>
    </location>
</feature>
<evidence type="ECO:0000256" key="1">
    <source>
        <dbReference type="SAM" id="Phobius"/>
    </source>
</evidence>
<accession>A0ABU0GWB8</accession>
<feature type="transmembrane region" description="Helical" evidence="1">
    <location>
        <begin position="7"/>
        <end position="24"/>
    </location>
</feature>
<keyword evidence="1" id="KW-0472">Membrane</keyword>
<dbReference type="RefSeq" id="WP_308787009.1">
    <property type="nucleotide sequence ID" value="NZ_JAUSWB010000004.1"/>
</dbReference>
<comment type="caution">
    <text evidence="3">The sequence shown here is derived from an EMBL/GenBank/DDBJ whole genome shotgun (WGS) entry which is preliminary data.</text>
</comment>
<evidence type="ECO:0000313" key="3">
    <source>
        <dbReference type="EMBL" id="MDQ0428857.1"/>
    </source>
</evidence>
<keyword evidence="1" id="KW-1133">Transmembrane helix</keyword>
<dbReference type="InterPro" id="IPR016747">
    <property type="entry name" value="Phosphotransbutyrylase"/>
</dbReference>
<sequence length="167" mass="18322">MTAYKSISWIAAIAWMAVIFYLSHQPGSASSDLSSGIVAALLDLMDRVAPALDFDVESFHTFVRKNAHFIAYFLLSLLSLNAWRSSGFRGLKQLALGFGMCALFAATDEIHQLFIDGRSGEVRDVLIDSAGAGLGVAVYVIAEKVWSLRKKNTEKSAKNRNNNKNFS</sequence>
<gene>
    <name evidence="3" type="ORF">QOZ98_001684</name>
</gene>
<proteinExistence type="predicted"/>
<name>A0ABU0GWB8_9BACL</name>
<feature type="transmembrane region" description="Helical" evidence="1">
    <location>
        <begin position="66"/>
        <end position="83"/>
    </location>
</feature>